<proteinExistence type="predicted"/>
<feature type="transmembrane region" description="Helical" evidence="2">
    <location>
        <begin position="147"/>
        <end position="165"/>
    </location>
</feature>
<dbReference type="Pfam" id="PF00226">
    <property type="entry name" value="DnaJ"/>
    <property type="match status" value="1"/>
</dbReference>
<dbReference type="SMART" id="SM00271">
    <property type="entry name" value="DnaJ"/>
    <property type="match status" value="1"/>
</dbReference>
<keyword evidence="5" id="KW-1185">Reference proteome</keyword>
<evidence type="ECO:0000259" key="3">
    <source>
        <dbReference type="PROSITE" id="PS50076"/>
    </source>
</evidence>
<name>A0A290ZE86_9PSEU</name>
<feature type="domain" description="J" evidence="3">
    <location>
        <begin position="18"/>
        <end position="79"/>
    </location>
</feature>
<dbReference type="KEGG" id="apre:CNX65_31810"/>
<dbReference type="Proteomes" id="UP000218505">
    <property type="component" value="Chromosome"/>
</dbReference>
<dbReference type="PROSITE" id="PS50076">
    <property type="entry name" value="DNAJ_2"/>
    <property type="match status" value="1"/>
</dbReference>
<dbReference type="InterPro" id="IPR036869">
    <property type="entry name" value="J_dom_sf"/>
</dbReference>
<dbReference type="Gene3D" id="1.10.287.110">
    <property type="entry name" value="DnaJ domain"/>
    <property type="match status" value="1"/>
</dbReference>
<dbReference type="InterPro" id="IPR052276">
    <property type="entry name" value="Diphthamide-biosynth_chaperone"/>
</dbReference>
<sequence length="383" mass="42214">MDTGSARRNKVCPVRGVDYYELLGVEREASSAEIRSAYRSLAKVMHPDAGGSSGGFRALQEAYDTLRDPARRRAYDRGWAHPRSGPRSGSATRPPRSGRAPWNRPFGDDPDFVPPKPDVDPDDLGWWRLVDTGQRVRYAPVASPGHAPALTALCAWFFLLLPVFALDLSPLGLAVWLAMVAAAAAWAFRLVRRYLAATRTDRVFAAEVDTEVVRGEVDDERVCERLTADLLSEYLTRLPGARVFHGLAWPDSVFVDIDHAVLCGRRLVLIESKSWLPGHYQTGDDGSLWRNGHLFRGGGTRLPRGLAEYRALLPHLEVRAVLLVYPSRAGEVTTDPTDGALVPPMTPEVFLDEVGAWLAEDPAVVDREALRAIVDLVCESTEA</sequence>
<keyword evidence="2" id="KW-0812">Transmembrane</keyword>
<dbReference type="PROSITE" id="PS00636">
    <property type="entry name" value="DNAJ_1"/>
    <property type="match status" value="1"/>
</dbReference>
<dbReference type="InterPro" id="IPR001623">
    <property type="entry name" value="DnaJ_domain"/>
</dbReference>
<accession>A0A290ZE86</accession>
<dbReference type="EMBL" id="CP023445">
    <property type="protein sequence ID" value="ATE57326.1"/>
    <property type="molecule type" value="Genomic_DNA"/>
</dbReference>
<dbReference type="PRINTS" id="PR00625">
    <property type="entry name" value="JDOMAIN"/>
</dbReference>
<organism evidence="4 5">
    <name type="scientific">Actinosynnema pretiosum</name>
    <dbReference type="NCBI Taxonomy" id="42197"/>
    <lineage>
        <taxon>Bacteria</taxon>
        <taxon>Bacillati</taxon>
        <taxon>Actinomycetota</taxon>
        <taxon>Actinomycetes</taxon>
        <taxon>Pseudonocardiales</taxon>
        <taxon>Pseudonocardiaceae</taxon>
        <taxon>Actinosynnema</taxon>
    </lineage>
</organism>
<reference evidence="4" key="1">
    <citation type="submission" date="2017-09" db="EMBL/GenBank/DDBJ databases">
        <title>Complete Genome Sequence of ansamitocin-producing Bacterium Actinosynnema pretiosum X47.</title>
        <authorList>
            <person name="Cao G."/>
            <person name="Zong G."/>
            <person name="Zhong C."/>
            <person name="Fu J."/>
        </authorList>
    </citation>
    <scope>NUCLEOTIDE SEQUENCE [LARGE SCALE GENOMIC DNA]</scope>
    <source>
        <strain evidence="4">X47</strain>
    </source>
</reference>
<dbReference type="PANTHER" id="PTHR44240">
    <property type="entry name" value="DNAJ DOMAIN (PROKARYOTIC HEAT SHOCK PROTEIN)-RELATED"/>
    <property type="match status" value="1"/>
</dbReference>
<dbReference type="CDD" id="cd06257">
    <property type="entry name" value="DnaJ"/>
    <property type="match status" value="1"/>
</dbReference>
<dbReference type="InterPro" id="IPR018253">
    <property type="entry name" value="DnaJ_domain_CS"/>
</dbReference>
<protein>
    <submittedName>
        <fullName evidence="4">Molecular chaperone DnaJ</fullName>
    </submittedName>
</protein>
<gene>
    <name evidence="4" type="ORF">CNX65_31810</name>
</gene>
<dbReference type="AlphaFoldDB" id="A0A290ZE86"/>
<dbReference type="InterPro" id="IPR011528">
    <property type="entry name" value="NERD"/>
</dbReference>
<keyword evidence="2" id="KW-1133">Transmembrane helix</keyword>
<dbReference type="SUPFAM" id="SSF46565">
    <property type="entry name" value="Chaperone J-domain"/>
    <property type="match status" value="1"/>
</dbReference>
<evidence type="ECO:0000313" key="5">
    <source>
        <dbReference type="Proteomes" id="UP000218505"/>
    </source>
</evidence>
<keyword evidence="2" id="KW-0472">Membrane</keyword>
<evidence type="ECO:0000313" key="4">
    <source>
        <dbReference type="EMBL" id="ATE57326.1"/>
    </source>
</evidence>
<evidence type="ECO:0000256" key="2">
    <source>
        <dbReference type="SAM" id="Phobius"/>
    </source>
</evidence>
<dbReference type="Pfam" id="PF08378">
    <property type="entry name" value="NERD"/>
    <property type="match status" value="1"/>
</dbReference>
<feature type="region of interest" description="Disordered" evidence="1">
    <location>
        <begin position="76"/>
        <end position="119"/>
    </location>
</feature>
<dbReference type="PANTHER" id="PTHR44240:SF10">
    <property type="entry name" value="J DOMAIN-CONTAINING PROTEIN"/>
    <property type="match status" value="1"/>
</dbReference>
<evidence type="ECO:0000256" key="1">
    <source>
        <dbReference type="SAM" id="MobiDB-lite"/>
    </source>
</evidence>
<feature type="transmembrane region" description="Helical" evidence="2">
    <location>
        <begin position="171"/>
        <end position="191"/>
    </location>
</feature>